<keyword evidence="3 7" id="KW-0963">Cytoplasm</keyword>
<dbReference type="Pfam" id="PF14684">
    <property type="entry name" value="Tricorn_C1"/>
    <property type="match status" value="1"/>
</dbReference>
<dbReference type="SUPFAM" id="SSF52096">
    <property type="entry name" value="ClpP/crotonase"/>
    <property type="match status" value="1"/>
</dbReference>
<dbReference type="InterPro" id="IPR005151">
    <property type="entry name" value="Tail-specific_protease"/>
</dbReference>
<evidence type="ECO:0000256" key="6">
    <source>
        <dbReference type="ARBA" id="ARBA00022825"/>
    </source>
</evidence>
<reference evidence="11" key="1">
    <citation type="journal article" date="2019" name="Int. J. Syst. Evol. Microbiol.">
        <title>The Global Catalogue of Microorganisms (GCM) 10K type strain sequencing project: providing services to taxonomists for standard genome sequencing and annotation.</title>
        <authorList>
            <consortium name="The Broad Institute Genomics Platform"/>
            <consortium name="The Broad Institute Genome Sequencing Center for Infectious Disease"/>
            <person name="Wu L."/>
            <person name="Ma J."/>
        </authorList>
    </citation>
    <scope>NUCLEOTIDE SEQUENCE [LARGE SCALE GENOMIC DNA]</scope>
    <source>
        <strain evidence="11">JCM 18287</strain>
    </source>
</reference>
<evidence type="ECO:0000256" key="3">
    <source>
        <dbReference type="ARBA" id="ARBA00022490"/>
    </source>
</evidence>
<organism evidence="10 11">
    <name type="scientific">Algibacter aquimarinus</name>
    <dbReference type="NCBI Taxonomy" id="1136748"/>
    <lineage>
        <taxon>Bacteria</taxon>
        <taxon>Pseudomonadati</taxon>
        <taxon>Bacteroidota</taxon>
        <taxon>Flavobacteriia</taxon>
        <taxon>Flavobacteriales</taxon>
        <taxon>Flavobacteriaceae</taxon>
        <taxon>Algibacter</taxon>
    </lineage>
</organism>
<dbReference type="Pfam" id="PF26549">
    <property type="entry name" value="Tricorn_N"/>
    <property type="match status" value="1"/>
</dbReference>
<dbReference type="PANTHER" id="PTHR43253">
    <property type="entry name" value="TRICORN PROTEASE HOMOLOG 2-RELATED"/>
    <property type="match status" value="1"/>
</dbReference>
<dbReference type="Pfam" id="PF14685">
    <property type="entry name" value="PDZ_Tricorn"/>
    <property type="match status" value="1"/>
</dbReference>
<dbReference type="CDD" id="cd07562">
    <property type="entry name" value="Peptidase_S41_TRI"/>
    <property type="match status" value="1"/>
</dbReference>
<keyword evidence="11" id="KW-1185">Reference proteome</keyword>
<evidence type="ECO:0000256" key="4">
    <source>
        <dbReference type="ARBA" id="ARBA00022670"/>
    </source>
</evidence>
<accession>A0ABP9H811</accession>
<name>A0ABP9H811_9FLAO</name>
<dbReference type="Gene3D" id="3.90.226.10">
    <property type="entry name" value="2-enoyl-CoA Hydratase, Chain A, domain 1"/>
    <property type="match status" value="1"/>
</dbReference>
<dbReference type="EC" id="3.4.21.-" evidence="7"/>
<dbReference type="SUPFAM" id="SSF82171">
    <property type="entry name" value="DPP6 N-terminal domain-like"/>
    <property type="match status" value="1"/>
</dbReference>
<dbReference type="Proteomes" id="UP001501692">
    <property type="component" value="Unassembled WGS sequence"/>
</dbReference>
<dbReference type="InterPro" id="IPR029414">
    <property type="entry name" value="Tricorn_PDZ"/>
</dbReference>
<evidence type="ECO:0000313" key="10">
    <source>
        <dbReference type="EMBL" id="GAA4963542.1"/>
    </source>
</evidence>
<comment type="similarity">
    <text evidence="2 7">Belongs to the peptidase S41B family.</text>
</comment>
<evidence type="ECO:0000256" key="7">
    <source>
        <dbReference type="PIRNR" id="PIRNR036421"/>
    </source>
</evidence>
<keyword evidence="5 7" id="KW-0378">Hydrolase</keyword>
<evidence type="ECO:0000256" key="1">
    <source>
        <dbReference type="ARBA" id="ARBA00004496"/>
    </source>
</evidence>
<protein>
    <recommendedName>
        <fullName evidence="7">Tricorn protease homolog</fullName>
        <ecNumber evidence="7">3.4.21.-</ecNumber>
    </recommendedName>
</protein>
<gene>
    <name evidence="10" type="ORF">GCM10023315_10160</name>
</gene>
<dbReference type="Gene3D" id="2.30.42.10">
    <property type="match status" value="1"/>
</dbReference>
<dbReference type="SUPFAM" id="SSF50156">
    <property type="entry name" value="PDZ domain-like"/>
    <property type="match status" value="1"/>
</dbReference>
<evidence type="ECO:0000256" key="5">
    <source>
        <dbReference type="ARBA" id="ARBA00022801"/>
    </source>
</evidence>
<feature type="region of interest" description="Disordered" evidence="8">
    <location>
        <begin position="534"/>
        <end position="572"/>
    </location>
</feature>
<dbReference type="InterPro" id="IPR036034">
    <property type="entry name" value="PDZ_sf"/>
</dbReference>
<comment type="subcellular location">
    <subcellularLocation>
        <location evidence="1 7">Cytoplasm</location>
    </subcellularLocation>
</comment>
<comment type="function">
    <text evidence="7">Degrades oligopeptides.</text>
</comment>
<dbReference type="Gene3D" id="2.130.10.10">
    <property type="entry name" value="YVTN repeat-like/Quinoprotein amine dehydrogenase"/>
    <property type="match status" value="1"/>
</dbReference>
<sequence length="1084" mass="121401">MKKLITLSILFLFVSGICLAQRTRLLRQPDISDTHITYTYGSDIWISELNSTEAKRITSTSAVESNPHFSPDGKWIAFSSNRSGSTAVYIVSSNGGEAKRLTWHPSSASVRGWSNDGKHILYASTRETAPVPHNRLWSVSSNGGTSKLLSKQWGFDGQYSPDGKKIIVDKISRWDSEWRAYRGGQNTPLFILDLKTNEEELLPHVNTTDIKPVWLGDTIYFLSDRDLVSNIWSYNTKTKALNQITNFKGSDVKWLSGKNNTLSYERDGYLHLLNLANNNSSQLEINVIGDFPWAQSKWENVTNSSRSASLSPNGKRVIVESRGDVFTIPVEFGDPRNITNSSNAADRAPIWSPKGDKLAWFSDADRKGYALMISSQDGLTEPKSISIGESKMAWNPTWSPDGKHIAFVDDDVRLRVLTIDTKKIATIDTGGNNLERNSIEMAWSPDSNWIAYAKSGNNNLRQLFIWSLSEKVKRPITDSFADSFSPAWDLNMKQFYFLASTDIALGSGWANTSAMTSDPRYAAYVINLDAKDSSPFKPKSDEEEVKKDDEDKGKEDKKEENNDDKKKDDKKDKKVTIDFNDLNRRIIALPIPVRSYQGIMAGQKGSLFIGERIPNSRGSKIHKFKLKDRKLKEFISGANRVFITQNGKHMLASVSGSWQVINTSGDSGKGGKKVKINLSMNVDYAAEWEQMFEEAWRYERDYFYDPNIHGRNWNTVYKRYAPLVPYVKHRADLSYILDQVNGELSVGHSFVFGGDFPETETNRVGLLGADLSAENKYWKINRIYTTESWNPGLSGPLDAPGLNIKEGNYIVGIDGVEVNSDHDIYKFLDGTINKQTVLHINNKPEFKGSWKEIVKPIRSENSLRQRTWVEDNRRLVEKLSNGRLGYIWVPNTGGSGFVSFNRYYFAQQDKEGAVIDERFNGGGLLDDYMVDLMTRSLRAAITNEVPNGKPMRLPAGILGPKVLLINEMAGSGGDFFPWVFRQQKAGKLIGMQTWGGLVKSSVHYGLVDGGALTSPDNAVFDPINNKWIGENIGIAPDIKVRQDAKALESGNDPQLERAVQELMGMLGTKTNITPPKFSSPATGN</sequence>
<dbReference type="PANTHER" id="PTHR43253:SF1">
    <property type="entry name" value="TRICORN PROTEASE HOMOLOG 2-RELATED"/>
    <property type="match status" value="1"/>
</dbReference>
<dbReference type="InterPro" id="IPR012393">
    <property type="entry name" value="Tricorn_protease"/>
</dbReference>
<dbReference type="InterPro" id="IPR029045">
    <property type="entry name" value="ClpP/crotonase-like_dom_sf"/>
</dbReference>
<dbReference type="InterPro" id="IPR015943">
    <property type="entry name" value="WD40/YVTN_repeat-like_dom_sf"/>
</dbReference>
<comment type="caution">
    <text evidence="10">The sequence shown here is derived from an EMBL/GenBank/DDBJ whole genome shotgun (WGS) entry which is preliminary data.</text>
</comment>
<keyword evidence="6 7" id="KW-0720">Serine protease</keyword>
<dbReference type="PIRSF" id="PIRSF036421">
    <property type="entry name" value="Tricorn_protease"/>
    <property type="match status" value="1"/>
</dbReference>
<dbReference type="EMBL" id="BAABJK010000004">
    <property type="protein sequence ID" value="GAA4963542.1"/>
    <property type="molecule type" value="Genomic_DNA"/>
</dbReference>
<dbReference type="SMART" id="SM00245">
    <property type="entry name" value="TSPc"/>
    <property type="match status" value="1"/>
</dbReference>
<evidence type="ECO:0000256" key="8">
    <source>
        <dbReference type="SAM" id="MobiDB-lite"/>
    </source>
</evidence>
<dbReference type="SUPFAM" id="SSF69304">
    <property type="entry name" value="Tricorn protease N-terminal domain"/>
    <property type="match status" value="1"/>
</dbReference>
<proteinExistence type="inferred from homology"/>
<feature type="domain" description="Tail specific protease" evidence="9">
    <location>
        <begin position="849"/>
        <end position="1041"/>
    </location>
</feature>
<evidence type="ECO:0000313" key="11">
    <source>
        <dbReference type="Proteomes" id="UP001501692"/>
    </source>
</evidence>
<dbReference type="Pfam" id="PF03572">
    <property type="entry name" value="Peptidase_S41"/>
    <property type="match status" value="1"/>
</dbReference>
<dbReference type="RefSeq" id="WP_345165308.1">
    <property type="nucleotide sequence ID" value="NZ_BAABJK010000004.1"/>
</dbReference>
<dbReference type="Gene3D" id="2.120.10.60">
    <property type="entry name" value="Tricorn protease N-terminal domain"/>
    <property type="match status" value="1"/>
</dbReference>
<keyword evidence="4 7" id="KW-0645">Protease</keyword>
<dbReference type="Gene3D" id="3.30.750.44">
    <property type="match status" value="1"/>
</dbReference>
<dbReference type="Pfam" id="PF26550">
    <property type="entry name" value="Tricorn_2nd"/>
    <property type="match status" value="1"/>
</dbReference>
<evidence type="ECO:0000259" key="9">
    <source>
        <dbReference type="SMART" id="SM00245"/>
    </source>
</evidence>
<dbReference type="InterPro" id="IPR028204">
    <property type="entry name" value="Tricorn_C1"/>
</dbReference>
<evidence type="ECO:0000256" key="2">
    <source>
        <dbReference type="ARBA" id="ARBA00008524"/>
    </source>
</evidence>